<keyword evidence="10" id="KW-0282">Flagellum</keyword>
<evidence type="ECO:0000256" key="2">
    <source>
        <dbReference type="ARBA" id="ARBA00006156"/>
    </source>
</evidence>
<dbReference type="NCBIfam" id="TIGR01402">
    <property type="entry name" value="fliQ"/>
    <property type="match status" value="1"/>
</dbReference>
<dbReference type="AlphaFoldDB" id="V4RND0"/>
<evidence type="ECO:0000313" key="10">
    <source>
        <dbReference type="EMBL" id="ESR26789.1"/>
    </source>
</evidence>
<keyword evidence="7 9" id="KW-0472">Membrane</keyword>
<dbReference type="PANTHER" id="PTHR34040:SF2">
    <property type="entry name" value="FLAGELLAR BIOSYNTHETIC PROTEIN FLIQ"/>
    <property type="match status" value="1"/>
</dbReference>
<dbReference type="OrthoDB" id="9806440at2"/>
<name>V4RND0_9HYPH</name>
<evidence type="ECO:0000256" key="7">
    <source>
        <dbReference type="ARBA" id="ARBA00023136"/>
    </source>
</evidence>
<accession>V4RND0</accession>
<comment type="caution">
    <text evidence="10">The sequence shown here is derived from an EMBL/GenBank/DDBJ whole genome shotgun (WGS) entry which is preliminary data.</text>
</comment>
<comment type="subcellular location">
    <subcellularLocation>
        <location evidence="1 9">Cell membrane</location>
        <topology evidence="1">Multi-pass membrane protein</topology>
    </subcellularLocation>
    <subcellularLocation>
        <location evidence="9">Bacterial flagellum basal body</location>
    </subcellularLocation>
</comment>
<dbReference type="PIRSF" id="PIRSF004669">
    <property type="entry name" value="FliQ"/>
    <property type="match status" value="1"/>
</dbReference>
<reference evidence="10 11" key="1">
    <citation type="journal article" date="2014" name="Genome Announc.">
        <title>Draft Genome Sequence of Lutibaculum baratangense Strain AMV1T, Isolated from a Mud Volcano in Andamans, India.</title>
        <authorList>
            <person name="Singh A."/>
            <person name="Sreenivas A."/>
            <person name="Sathyanarayana Reddy G."/>
            <person name="Pinnaka A.K."/>
            <person name="Shivaji S."/>
        </authorList>
    </citation>
    <scope>NUCLEOTIDE SEQUENCE [LARGE SCALE GENOMIC DNA]</scope>
    <source>
        <strain evidence="10 11">AMV1</strain>
    </source>
</reference>
<keyword evidence="10" id="KW-0969">Cilium</keyword>
<dbReference type="PANTHER" id="PTHR34040">
    <property type="entry name" value="FLAGELLAR BIOSYNTHETIC PROTEIN FLIQ"/>
    <property type="match status" value="1"/>
</dbReference>
<evidence type="ECO:0000256" key="3">
    <source>
        <dbReference type="ARBA" id="ARBA00021718"/>
    </source>
</evidence>
<dbReference type="InterPro" id="IPR006305">
    <property type="entry name" value="FliQ"/>
</dbReference>
<dbReference type="STRING" id="631454.N177_0573"/>
<comment type="function">
    <text evidence="9">Role in flagellar biosynthesis.</text>
</comment>
<sequence length="87" mass="9430">MTGPEVLDVARDGVWTLIRMSTPLMVVGLVVGVSVALFQALTQIQEMTLVFVPKIIAMFLALLVALPFMSEALASYMARITEYIVAG</sequence>
<keyword evidence="4 9" id="KW-1003">Cell membrane</keyword>
<dbReference type="InterPro" id="IPR002191">
    <property type="entry name" value="Bac_export_3"/>
</dbReference>
<feature type="transmembrane region" description="Helical" evidence="9">
    <location>
        <begin position="20"/>
        <end position="41"/>
    </location>
</feature>
<dbReference type="GO" id="GO:0009425">
    <property type="term" value="C:bacterial-type flagellum basal body"/>
    <property type="evidence" value="ECO:0007669"/>
    <property type="project" value="UniProtKB-SubCell"/>
</dbReference>
<dbReference type="GO" id="GO:0044780">
    <property type="term" value="P:bacterial-type flagellum assembly"/>
    <property type="evidence" value="ECO:0007669"/>
    <property type="project" value="InterPro"/>
</dbReference>
<keyword evidence="11" id="KW-1185">Reference proteome</keyword>
<proteinExistence type="inferred from homology"/>
<dbReference type="PATRIC" id="fig|631454.5.peg.563"/>
<dbReference type="GO" id="GO:0005886">
    <property type="term" value="C:plasma membrane"/>
    <property type="evidence" value="ECO:0007669"/>
    <property type="project" value="UniProtKB-SubCell"/>
</dbReference>
<evidence type="ECO:0000256" key="6">
    <source>
        <dbReference type="ARBA" id="ARBA00022989"/>
    </source>
</evidence>
<keyword evidence="6 9" id="KW-1133">Transmembrane helix</keyword>
<dbReference type="Pfam" id="PF01313">
    <property type="entry name" value="Bac_export_3"/>
    <property type="match status" value="1"/>
</dbReference>
<organism evidence="10 11">
    <name type="scientific">Lutibaculum baratangense AMV1</name>
    <dbReference type="NCBI Taxonomy" id="631454"/>
    <lineage>
        <taxon>Bacteria</taxon>
        <taxon>Pseudomonadati</taxon>
        <taxon>Pseudomonadota</taxon>
        <taxon>Alphaproteobacteria</taxon>
        <taxon>Hyphomicrobiales</taxon>
        <taxon>Tepidamorphaceae</taxon>
        <taxon>Lutibaculum</taxon>
    </lineage>
</organism>
<comment type="similarity">
    <text evidence="2 9">Belongs to the FliQ/MopD/SpaQ family.</text>
</comment>
<evidence type="ECO:0000256" key="9">
    <source>
        <dbReference type="RuleBase" id="RU364090"/>
    </source>
</evidence>
<dbReference type="GO" id="GO:0009306">
    <property type="term" value="P:protein secretion"/>
    <property type="evidence" value="ECO:0007669"/>
    <property type="project" value="InterPro"/>
</dbReference>
<dbReference type="PRINTS" id="PR00952">
    <property type="entry name" value="TYPE3IMQPROT"/>
</dbReference>
<evidence type="ECO:0000256" key="5">
    <source>
        <dbReference type="ARBA" id="ARBA00022692"/>
    </source>
</evidence>
<evidence type="ECO:0000313" key="11">
    <source>
        <dbReference type="Proteomes" id="UP000017819"/>
    </source>
</evidence>
<keyword evidence="8 9" id="KW-0975">Bacterial flagellum</keyword>
<dbReference type="Proteomes" id="UP000017819">
    <property type="component" value="Unassembled WGS sequence"/>
</dbReference>
<keyword evidence="5 9" id="KW-0812">Transmembrane</keyword>
<dbReference type="NCBIfam" id="NF004671">
    <property type="entry name" value="PRK06010.1"/>
    <property type="match status" value="1"/>
</dbReference>
<evidence type="ECO:0000256" key="8">
    <source>
        <dbReference type="ARBA" id="ARBA00023143"/>
    </source>
</evidence>
<dbReference type="EMBL" id="AWXZ01000013">
    <property type="protein sequence ID" value="ESR26789.1"/>
    <property type="molecule type" value="Genomic_DNA"/>
</dbReference>
<evidence type="ECO:0000256" key="1">
    <source>
        <dbReference type="ARBA" id="ARBA00004651"/>
    </source>
</evidence>
<dbReference type="RefSeq" id="WP_023430722.1">
    <property type="nucleotide sequence ID" value="NZ_AWXZ01000013.1"/>
</dbReference>
<feature type="transmembrane region" description="Helical" evidence="9">
    <location>
        <begin position="48"/>
        <end position="69"/>
    </location>
</feature>
<keyword evidence="10" id="KW-0966">Cell projection</keyword>
<dbReference type="eggNOG" id="COG1987">
    <property type="taxonomic scope" value="Bacteria"/>
</dbReference>
<evidence type="ECO:0000256" key="4">
    <source>
        <dbReference type="ARBA" id="ARBA00022475"/>
    </source>
</evidence>
<gene>
    <name evidence="9" type="primary">fliQ</name>
    <name evidence="10" type="ORF">N177_0573</name>
</gene>
<protein>
    <recommendedName>
        <fullName evidence="3 9">Flagellar biosynthetic protein FliQ</fullName>
    </recommendedName>
</protein>